<proteinExistence type="predicted"/>
<organism evidence="1 2">
    <name type="scientific">Enterovirga aerilata</name>
    <dbReference type="NCBI Taxonomy" id="2730920"/>
    <lineage>
        <taxon>Bacteria</taxon>
        <taxon>Pseudomonadati</taxon>
        <taxon>Pseudomonadota</taxon>
        <taxon>Alphaproteobacteria</taxon>
        <taxon>Hyphomicrobiales</taxon>
        <taxon>Methylobacteriaceae</taxon>
        <taxon>Enterovirga</taxon>
    </lineage>
</organism>
<gene>
    <name evidence="1" type="ORF">HJG44_03310</name>
</gene>
<name>A0A849I1G4_9HYPH</name>
<sequence length="88" mass="9421">MSQDVGFEQDDEAPGDLATDYAAMIVGKWRKMGQPPIELGAALMFQAADILFTEGVSREGVAEMLRELAKLVEDDAADPGAIASVLKH</sequence>
<protein>
    <submittedName>
        <fullName evidence="1">Uncharacterized protein</fullName>
    </submittedName>
</protein>
<dbReference type="Proteomes" id="UP000564885">
    <property type="component" value="Unassembled WGS sequence"/>
</dbReference>
<dbReference type="AlphaFoldDB" id="A0A849I1G4"/>
<accession>A0A849I1G4</accession>
<dbReference type="RefSeq" id="WP_171216886.1">
    <property type="nucleotide sequence ID" value="NZ_JABEPP010000001.1"/>
</dbReference>
<evidence type="ECO:0000313" key="1">
    <source>
        <dbReference type="EMBL" id="NNM71424.1"/>
    </source>
</evidence>
<reference evidence="1 2" key="1">
    <citation type="submission" date="2020-04" db="EMBL/GenBank/DDBJ databases">
        <title>Enterovirga sp. isolate from soil.</title>
        <authorList>
            <person name="Chea S."/>
            <person name="Kim D.-U."/>
        </authorList>
    </citation>
    <scope>NUCLEOTIDE SEQUENCE [LARGE SCALE GENOMIC DNA]</scope>
    <source>
        <strain evidence="1 2">DB1703</strain>
    </source>
</reference>
<comment type="caution">
    <text evidence="1">The sequence shown here is derived from an EMBL/GenBank/DDBJ whole genome shotgun (WGS) entry which is preliminary data.</text>
</comment>
<evidence type="ECO:0000313" key="2">
    <source>
        <dbReference type="Proteomes" id="UP000564885"/>
    </source>
</evidence>
<keyword evidence="2" id="KW-1185">Reference proteome</keyword>
<dbReference type="EMBL" id="JABEPP010000001">
    <property type="protein sequence ID" value="NNM71424.1"/>
    <property type="molecule type" value="Genomic_DNA"/>
</dbReference>